<dbReference type="AlphaFoldDB" id="A0A449AJ67"/>
<dbReference type="RefSeq" id="WP_129720866.1">
    <property type="nucleotide sequence ID" value="NZ_CP141041.1"/>
</dbReference>
<keyword evidence="9 12" id="KW-0131">Cell cycle</keyword>
<dbReference type="Pfam" id="PF00254">
    <property type="entry name" value="FKBP_C"/>
    <property type="match status" value="1"/>
</dbReference>
<keyword evidence="5 12" id="KW-0132">Cell division</keyword>
<dbReference type="SUPFAM" id="SSF102735">
    <property type="entry name" value="Trigger factor ribosome-binding domain"/>
    <property type="match status" value="1"/>
</dbReference>
<dbReference type="InterPro" id="IPR027304">
    <property type="entry name" value="Trigger_fact/SurA_dom_sf"/>
</dbReference>
<dbReference type="GO" id="GO:0051301">
    <property type="term" value="P:cell division"/>
    <property type="evidence" value="ECO:0007669"/>
    <property type="project" value="UniProtKB-KW"/>
</dbReference>
<dbReference type="GO" id="GO:0003755">
    <property type="term" value="F:peptidyl-prolyl cis-trans isomerase activity"/>
    <property type="evidence" value="ECO:0007669"/>
    <property type="project" value="UniProtKB-KW"/>
</dbReference>
<dbReference type="InterPro" id="IPR001179">
    <property type="entry name" value="PPIase_FKBP_dom"/>
</dbReference>
<organism evidence="14 15">
    <name type="scientific">Mycoplasmopsis cynos</name>
    <dbReference type="NCBI Taxonomy" id="171284"/>
    <lineage>
        <taxon>Bacteria</taxon>
        <taxon>Bacillati</taxon>
        <taxon>Mycoplasmatota</taxon>
        <taxon>Mycoplasmoidales</taxon>
        <taxon>Metamycoplasmataceae</taxon>
        <taxon>Mycoplasmopsis</taxon>
    </lineage>
</organism>
<evidence type="ECO:0000256" key="1">
    <source>
        <dbReference type="ARBA" id="ARBA00000971"/>
    </source>
</evidence>
<proteinExistence type="inferred from homology"/>
<evidence type="ECO:0000313" key="15">
    <source>
        <dbReference type="Proteomes" id="UP000289506"/>
    </source>
</evidence>
<keyword evidence="8 11" id="KW-0413">Isomerase</keyword>
<dbReference type="GO" id="GO:0015031">
    <property type="term" value="P:protein transport"/>
    <property type="evidence" value="ECO:0007669"/>
    <property type="project" value="InterPro"/>
</dbReference>
<evidence type="ECO:0000256" key="11">
    <source>
        <dbReference type="PROSITE-ProRule" id="PRU00277"/>
    </source>
</evidence>
<name>A0A449AJ67_9BACT</name>
<dbReference type="Gene3D" id="1.10.3120.10">
    <property type="entry name" value="Trigger factor, C-terminal domain"/>
    <property type="match status" value="1"/>
</dbReference>
<dbReference type="FunFam" id="3.10.50.40:FF:000001">
    <property type="entry name" value="Trigger factor"/>
    <property type="match status" value="1"/>
</dbReference>
<geneLocation type="plasmid" evidence="14 15">
    <name>13</name>
</geneLocation>
<dbReference type="NCBIfam" id="TIGR00115">
    <property type="entry name" value="tig"/>
    <property type="match status" value="1"/>
</dbReference>
<dbReference type="InterPro" id="IPR005215">
    <property type="entry name" value="Trig_fac"/>
</dbReference>
<dbReference type="InterPro" id="IPR036611">
    <property type="entry name" value="Trigger_fac_ribosome-bd_sf"/>
</dbReference>
<comment type="catalytic activity">
    <reaction evidence="1 11">
        <text>[protein]-peptidylproline (omega=180) = [protein]-peptidylproline (omega=0)</text>
        <dbReference type="Rhea" id="RHEA:16237"/>
        <dbReference type="Rhea" id="RHEA-COMP:10747"/>
        <dbReference type="Rhea" id="RHEA-COMP:10748"/>
        <dbReference type="ChEBI" id="CHEBI:83833"/>
        <dbReference type="ChEBI" id="CHEBI:83834"/>
        <dbReference type="EC" id="5.2.1.8"/>
    </reaction>
</comment>
<evidence type="ECO:0000256" key="2">
    <source>
        <dbReference type="ARBA" id="ARBA00004496"/>
    </source>
</evidence>
<evidence type="ECO:0000256" key="12">
    <source>
        <dbReference type="RuleBase" id="RU003914"/>
    </source>
</evidence>
<dbReference type="Gene3D" id="3.10.50.40">
    <property type="match status" value="1"/>
</dbReference>
<dbReference type="InterPro" id="IPR008880">
    <property type="entry name" value="Trigger_fac_C"/>
</dbReference>
<dbReference type="SUPFAM" id="SSF109998">
    <property type="entry name" value="Triger factor/SurA peptide-binding domain-like"/>
    <property type="match status" value="1"/>
</dbReference>
<dbReference type="Gene3D" id="3.30.70.1050">
    <property type="entry name" value="Trigger factor ribosome-binding domain"/>
    <property type="match status" value="1"/>
</dbReference>
<evidence type="ECO:0000256" key="5">
    <source>
        <dbReference type="ARBA" id="ARBA00022618"/>
    </source>
</evidence>
<gene>
    <name evidence="14" type="primary">MCYN0725</name>
    <name evidence="14" type="ORF">NCTC10142_00759</name>
</gene>
<reference evidence="14 15" key="1">
    <citation type="submission" date="2019-01" db="EMBL/GenBank/DDBJ databases">
        <authorList>
            <consortium name="Pathogen Informatics"/>
        </authorList>
    </citation>
    <scope>NUCLEOTIDE SEQUENCE [LARGE SCALE GENOMIC DNA]</scope>
    <source>
        <strain evidence="14 15">NCTC10142</strain>
        <plasmid evidence="15">13</plasmid>
    </source>
</reference>
<evidence type="ECO:0000256" key="6">
    <source>
        <dbReference type="ARBA" id="ARBA00023110"/>
    </source>
</evidence>
<comment type="similarity">
    <text evidence="3 12">Belongs to the FKBP-type PPIase family. Tig subfamily.</text>
</comment>
<evidence type="ECO:0000256" key="3">
    <source>
        <dbReference type="ARBA" id="ARBA00005464"/>
    </source>
</evidence>
<dbReference type="GO" id="GO:0006457">
    <property type="term" value="P:protein folding"/>
    <property type="evidence" value="ECO:0007669"/>
    <property type="project" value="InterPro"/>
</dbReference>
<evidence type="ECO:0000256" key="7">
    <source>
        <dbReference type="ARBA" id="ARBA00023186"/>
    </source>
</evidence>
<evidence type="ECO:0000256" key="10">
    <source>
        <dbReference type="ARBA" id="ARBA00024849"/>
    </source>
</evidence>
<evidence type="ECO:0000256" key="8">
    <source>
        <dbReference type="ARBA" id="ARBA00023235"/>
    </source>
</evidence>
<sequence length="437" mass="51206">MFKHKYDEKNSVVSVTTIYEYEEFDKKFNKLLSQACSKIKVPGYRPGKAPKEQLLARISQFEIQNQVLDEFLNSKKSDIFKYLQDQGIKFVPYIDGVDIKDSKDKDNKDLELEVTFATFPLLENVKYDDVDVEFSIKQISKSDLENEKQAIFSKFNTPEKVEDKNAKSKLNDIVNIDFKGYINDQPFDGGEAEGYNLKLGSNTFIPGFEEQLLDKKVGYKGEVKVKFPENYFVKEYANKDVVFDVKINEILRNKYHKIDDEVVKKLNIENVNNVKEFDKYMNSLICMNNLTKAINNYLEKLAHEVFKKSNISIHKFFLTDEMKSMKSDFEKALNTNGLKKRDYLKLIKSSDEDLEKEFFNQALEKVGANLVLMNMKNNIEENDKDYEEKYIKTFEKHFPSEAQELSKFISYFLRIFEKIGKTKVVDEVNNYISKNFK</sequence>
<dbReference type="Proteomes" id="UP000289506">
    <property type="component" value="Plasmid 13"/>
</dbReference>
<feature type="domain" description="PPIase FKBP-type" evidence="13">
    <location>
        <begin position="171"/>
        <end position="231"/>
    </location>
</feature>
<dbReference type="SUPFAM" id="SSF54534">
    <property type="entry name" value="FKBP-like"/>
    <property type="match status" value="1"/>
</dbReference>
<accession>A0A449AJ67</accession>
<evidence type="ECO:0000313" key="14">
    <source>
        <dbReference type="EMBL" id="VEU64986.1"/>
    </source>
</evidence>
<protein>
    <recommendedName>
        <fullName evidence="4 12">Trigger factor</fullName>
    </recommendedName>
</protein>
<evidence type="ECO:0000256" key="9">
    <source>
        <dbReference type="ARBA" id="ARBA00023306"/>
    </source>
</evidence>
<dbReference type="Pfam" id="PF05698">
    <property type="entry name" value="Trigger_C"/>
    <property type="match status" value="1"/>
</dbReference>
<keyword evidence="14" id="KW-0614">Plasmid</keyword>
<comment type="function">
    <text evidence="10">Involved in protein export. Acts as a chaperone by maintaining the newly synthesized protein in an open conformation. Functions as a peptidyl-prolyl cis-trans isomerase.</text>
</comment>
<keyword evidence="6 11" id="KW-0697">Rotamase</keyword>
<evidence type="ECO:0000259" key="13">
    <source>
        <dbReference type="PROSITE" id="PS50059"/>
    </source>
</evidence>
<dbReference type="PIRSF" id="PIRSF003095">
    <property type="entry name" value="Trigger_factor"/>
    <property type="match status" value="1"/>
</dbReference>
<dbReference type="GO" id="GO:0005737">
    <property type="term" value="C:cytoplasm"/>
    <property type="evidence" value="ECO:0007669"/>
    <property type="project" value="UniProtKB-SubCell"/>
</dbReference>
<dbReference type="InterPro" id="IPR046357">
    <property type="entry name" value="PPIase_dom_sf"/>
</dbReference>
<keyword evidence="7 12" id="KW-0143">Chaperone</keyword>
<dbReference type="Pfam" id="PF05697">
    <property type="entry name" value="Trigger_N"/>
    <property type="match status" value="1"/>
</dbReference>
<dbReference type="InterPro" id="IPR037041">
    <property type="entry name" value="Trigger_fac_C_sf"/>
</dbReference>
<dbReference type="PROSITE" id="PS50059">
    <property type="entry name" value="FKBP_PPIASE"/>
    <property type="match status" value="1"/>
</dbReference>
<dbReference type="EMBL" id="LR214986">
    <property type="protein sequence ID" value="VEU64986.1"/>
    <property type="molecule type" value="Genomic_DNA"/>
</dbReference>
<dbReference type="InterPro" id="IPR008881">
    <property type="entry name" value="Trigger_fac_ribosome-bd_bac"/>
</dbReference>
<comment type="subcellular location">
    <subcellularLocation>
        <location evidence="2">Cytoplasm</location>
    </subcellularLocation>
</comment>
<evidence type="ECO:0000256" key="4">
    <source>
        <dbReference type="ARBA" id="ARBA00016902"/>
    </source>
</evidence>